<feature type="non-terminal residue" evidence="2">
    <location>
        <position position="160"/>
    </location>
</feature>
<feature type="compositionally biased region" description="Low complexity" evidence="1">
    <location>
        <begin position="61"/>
        <end position="72"/>
    </location>
</feature>
<dbReference type="EMBL" id="CM007647">
    <property type="protein sequence ID" value="ONM02928.1"/>
    <property type="molecule type" value="Genomic_DNA"/>
</dbReference>
<name>A0A1D6KJ03_MAIZE</name>
<feature type="compositionally biased region" description="Basic residues" evidence="1">
    <location>
        <begin position="130"/>
        <end position="140"/>
    </location>
</feature>
<feature type="compositionally biased region" description="Low complexity" evidence="1">
    <location>
        <begin position="119"/>
        <end position="129"/>
    </location>
</feature>
<sequence>MNPWDGVYSHVVVGLPGISAGADPGPWPPGPRPGAQAHLFFRRSWATAERRARDGLTRANPSSPDFASSPRAAPRPRPPLRHAPRPSLLAGWDEESVLLAAMVVEDTPVRESRRKRRASTSSVGGSARSSTRKRRPRRQSPAKIPPVVFALDDEKSDTAT</sequence>
<evidence type="ECO:0000313" key="2">
    <source>
        <dbReference type="EMBL" id="ONM02928.1"/>
    </source>
</evidence>
<feature type="region of interest" description="Disordered" evidence="1">
    <location>
        <begin position="50"/>
        <end position="87"/>
    </location>
</feature>
<evidence type="ECO:0000256" key="1">
    <source>
        <dbReference type="SAM" id="MobiDB-lite"/>
    </source>
</evidence>
<organism evidence="2">
    <name type="scientific">Zea mays</name>
    <name type="common">Maize</name>
    <dbReference type="NCBI Taxonomy" id="4577"/>
    <lineage>
        <taxon>Eukaryota</taxon>
        <taxon>Viridiplantae</taxon>
        <taxon>Streptophyta</taxon>
        <taxon>Embryophyta</taxon>
        <taxon>Tracheophyta</taxon>
        <taxon>Spermatophyta</taxon>
        <taxon>Magnoliopsida</taxon>
        <taxon>Liliopsida</taxon>
        <taxon>Poales</taxon>
        <taxon>Poaceae</taxon>
        <taxon>PACMAD clade</taxon>
        <taxon>Panicoideae</taxon>
        <taxon>Andropogonodae</taxon>
        <taxon>Andropogoneae</taxon>
        <taxon>Tripsacinae</taxon>
        <taxon>Zea</taxon>
    </lineage>
</organism>
<dbReference type="InParanoid" id="A0A1D6KJ03"/>
<dbReference type="STRING" id="4577.A0A1D6KJ03"/>
<accession>A0A1D6KJ03</accession>
<reference evidence="2" key="1">
    <citation type="submission" date="2015-12" db="EMBL/GenBank/DDBJ databases">
        <title>Update maize B73 reference genome by single molecule sequencing technologies.</title>
        <authorList>
            <consortium name="Maize Genome Sequencing Project"/>
            <person name="Ware D."/>
        </authorList>
    </citation>
    <scope>NUCLEOTIDE SEQUENCE [LARGE SCALE GENOMIC DNA]</scope>
    <source>
        <tissue evidence="2">Seedling</tissue>
    </source>
</reference>
<protein>
    <submittedName>
        <fullName evidence="2">Uncharacterized protein</fullName>
    </submittedName>
</protein>
<gene>
    <name evidence="2" type="ORF">ZEAMMB73_Zm00001d031469</name>
</gene>
<dbReference type="AlphaFoldDB" id="A0A1D6KJ03"/>
<feature type="region of interest" description="Disordered" evidence="1">
    <location>
        <begin position="104"/>
        <end position="160"/>
    </location>
</feature>
<proteinExistence type="predicted"/>